<evidence type="ECO:0008006" key="4">
    <source>
        <dbReference type="Google" id="ProtNLM"/>
    </source>
</evidence>
<sequence>MREGEMMVPAILLFIILLFIYKARKKIKRKQDNTLIGSYNRNSRISYPKAKHANGTKKTEQERKEDMDLYFEKVNARGRMHAKAEEIRQTQIGITHYIWRSAEDGDCCSECKKNNGKKFAWKRPAKTGHPGEGKCCPNGVCRCYPEAIIK</sequence>
<organism evidence="2 3">
    <name type="scientific">Hafnia psychrotolerans</name>
    <dbReference type="NCBI Taxonomy" id="1477018"/>
    <lineage>
        <taxon>Bacteria</taxon>
        <taxon>Pseudomonadati</taxon>
        <taxon>Pseudomonadota</taxon>
        <taxon>Gammaproteobacteria</taxon>
        <taxon>Enterobacterales</taxon>
        <taxon>Hafniaceae</taxon>
        <taxon>Hafnia</taxon>
    </lineage>
</organism>
<evidence type="ECO:0000313" key="3">
    <source>
        <dbReference type="Proteomes" id="UP000627464"/>
    </source>
</evidence>
<dbReference type="Proteomes" id="UP000627464">
    <property type="component" value="Unassembled WGS sequence"/>
</dbReference>
<reference evidence="3" key="1">
    <citation type="journal article" date="2019" name="Int. J. Syst. Evol. Microbiol.">
        <title>The Global Catalogue of Microorganisms (GCM) 10K type strain sequencing project: providing services to taxonomists for standard genome sequencing and annotation.</title>
        <authorList>
            <consortium name="The Broad Institute Genomics Platform"/>
            <consortium name="The Broad Institute Genome Sequencing Center for Infectious Disease"/>
            <person name="Wu L."/>
            <person name="Ma J."/>
        </authorList>
    </citation>
    <scope>NUCLEOTIDE SEQUENCE [LARGE SCALE GENOMIC DNA]</scope>
    <source>
        <strain evidence="3">CGMCC 1.12806</strain>
    </source>
</reference>
<accession>A0ABQ1FYM5</accession>
<keyword evidence="3" id="KW-1185">Reference proteome</keyword>
<feature type="transmembrane region" description="Helical" evidence="1">
    <location>
        <begin position="6"/>
        <end position="23"/>
    </location>
</feature>
<name>A0ABQ1FYM5_9GAMM</name>
<comment type="caution">
    <text evidence="2">The sequence shown here is derived from an EMBL/GenBank/DDBJ whole genome shotgun (WGS) entry which is preliminary data.</text>
</comment>
<dbReference type="EMBL" id="BMFZ01000001">
    <property type="protein sequence ID" value="GGA34026.1"/>
    <property type="molecule type" value="Genomic_DNA"/>
</dbReference>
<evidence type="ECO:0000313" key="2">
    <source>
        <dbReference type="EMBL" id="GGA34026.1"/>
    </source>
</evidence>
<gene>
    <name evidence="2" type="ORF">GCM10011328_06110</name>
</gene>
<proteinExistence type="predicted"/>
<keyword evidence="1" id="KW-1133">Transmembrane helix</keyword>
<protein>
    <recommendedName>
        <fullName evidence="4">Phage head morphogenesis domain-containing protein</fullName>
    </recommendedName>
</protein>
<keyword evidence="1" id="KW-0472">Membrane</keyword>
<keyword evidence="1" id="KW-0812">Transmembrane</keyword>
<evidence type="ECO:0000256" key="1">
    <source>
        <dbReference type="SAM" id="Phobius"/>
    </source>
</evidence>